<keyword evidence="6 9" id="KW-0472">Membrane</keyword>
<feature type="transmembrane region" description="Helical" evidence="9">
    <location>
        <begin position="438"/>
        <end position="465"/>
    </location>
</feature>
<feature type="transmembrane region" description="Helical" evidence="9">
    <location>
        <begin position="154"/>
        <end position="177"/>
    </location>
</feature>
<dbReference type="GO" id="GO:0022857">
    <property type="term" value="F:transmembrane transporter activity"/>
    <property type="evidence" value="ECO:0007669"/>
    <property type="project" value="UniProtKB-UniRule"/>
</dbReference>
<evidence type="ECO:0000256" key="9">
    <source>
        <dbReference type="SAM" id="Phobius"/>
    </source>
</evidence>
<feature type="transmembrane region" description="Helical" evidence="9">
    <location>
        <begin position="12"/>
        <end position="45"/>
    </location>
</feature>
<sequence length="688" mass="69858">MLELIAHNLAPIMFVSVMGLLLLGYPVALTLSAGGLFFFVIGVALSDYSSEINLFWPLLQAMPERVFGIMSNDTLLAIPFFTFMGIILERSGMAEDLLDTIGQLFGPLRGGVAFAVIFVGALLAATTGVVAASVIAMGLISLPVMQRYSYNRPVATGTIAAAGTLAQIVPPSLVLIVMADQLGVSVGDMYLGAIWPALIIIASYCAYILVLTIIRPDAVPALPMSERRLGTGVWSLVAMAVLAVALYLLGSRVVFADSVPATATVFSATLATVVCYAVALANRTFKLGLLSRLAETVVIVMIPPLALIFLVLGTIFLGIATPTEGGAMGAVGALALAFGKRRLDFPLLRSAIESTAKLSAFVLFILIGARVFGLTFYGVNGQVWLEELLLALPGGQIGFLIVVTIVIFILGCFLDFFEIAFILVPLLAPVAQTLGIDLIWFGVILSMNLQTSFLTPPFGFALFYLRSVAPSREWTDKQTGRRMEAIRTYDIYKGVVPFIVIQFVLILLVIAVPSLVTHYRGDRQPIQVETPGSATGGLNFGLGGGAATGGAAPGGAVPGGGDAGFNFGPASSGGASGTSGTSGGGAATGGTGGFNFGAPAGGTQPSQGQGSAAPGTGEAPAAGAGGATGGFNFGTPTAPAQPAQPGSGSGSGANAGGGAGATNDGTTGDASTGGGSGSGNGATGGFNF</sequence>
<feature type="domain" description="TRAP C4-dicarboxylate transport system permease DctM subunit" evidence="10">
    <location>
        <begin position="14"/>
        <end position="514"/>
    </location>
</feature>
<dbReference type="AlphaFoldDB" id="A0A371X4G5"/>
<dbReference type="RefSeq" id="WP_116682539.1">
    <property type="nucleotide sequence ID" value="NZ_QURL01000003.1"/>
</dbReference>
<keyword evidence="12" id="KW-1185">Reference proteome</keyword>
<organism evidence="11 12">
    <name type="scientific">Fulvimarina endophytica</name>
    <dbReference type="NCBI Taxonomy" id="2293836"/>
    <lineage>
        <taxon>Bacteria</taxon>
        <taxon>Pseudomonadati</taxon>
        <taxon>Pseudomonadota</taxon>
        <taxon>Alphaproteobacteria</taxon>
        <taxon>Hyphomicrobiales</taxon>
        <taxon>Aurantimonadaceae</taxon>
        <taxon>Fulvimarina</taxon>
    </lineage>
</organism>
<feature type="transmembrane region" description="Helical" evidence="9">
    <location>
        <begin position="397"/>
        <end position="426"/>
    </location>
</feature>
<accession>A0A371X4G5</accession>
<feature type="transmembrane region" description="Helical" evidence="9">
    <location>
        <begin position="355"/>
        <end position="377"/>
    </location>
</feature>
<feature type="transmembrane region" description="Helical" evidence="9">
    <location>
        <begin position="231"/>
        <end position="249"/>
    </location>
</feature>
<dbReference type="InterPro" id="IPR010656">
    <property type="entry name" value="DctM"/>
</dbReference>
<reference evidence="11 12" key="1">
    <citation type="submission" date="2018-08" db="EMBL/GenBank/DDBJ databases">
        <title>Fulvimarina sp. 85, whole genome shotgun sequence.</title>
        <authorList>
            <person name="Tuo L."/>
        </authorList>
    </citation>
    <scope>NUCLEOTIDE SEQUENCE [LARGE SCALE GENOMIC DNA]</scope>
    <source>
        <strain evidence="11 12">85</strain>
    </source>
</reference>
<evidence type="ECO:0000256" key="8">
    <source>
        <dbReference type="SAM" id="MobiDB-lite"/>
    </source>
</evidence>
<comment type="function">
    <text evidence="7">Part of the tripartite ATP-independent periplasmic (TRAP) transport system.</text>
</comment>
<dbReference type="Pfam" id="PF06808">
    <property type="entry name" value="DctM"/>
    <property type="match status" value="1"/>
</dbReference>
<dbReference type="OrthoDB" id="7339120at2"/>
<feature type="compositionally biased region" description="Gly residues" evidence="8">
    <location>
        <begin position="623"/>
        <end position="632"/>
    </location>
</feature>
<feature type="compositionally biased region" description="Gly residues" evidence="8">
    <location>
        <begin position="671"/>
        <end position="688"/>
    </location>
</feature>
<protein>
    <submittedName>
        <fullName evidence="11">C4-dicarboxylate ABC transporter</fullName>
    </submittedName>
</protein>
<dbReference type="PANTHER" id="PTHR33362">
    <property type="entry name" value="SIALIC ACID TRAP TRANSPORTER PERMEASE PROTEIN SIAT-RELATED"/>
    <property type="match status" value="1"/>
</dbReference>
<comment type="caution">
    <text evidence="11">The sequence shown here is derived from an EMBL/GenBank/DDBJ whole genome shotgun (WGS) entry which is preliminary data.</text>
</comment>
<keyword evidence="2" id="KW-1003">Cell membrane</keyword>
<feature type="compositionally biased region" description="Low complexity" evidence="8">
    <location>
        <begin position="633"/>
        <end position="646"/>
    </location>
</feature>
<evidence type="ECO:0000256" key="1">
    <source>
        <dbReference type="ARBA" id="ARBA00004429"/>
    </source>
</evidence>
<feature type="transmembrane region" description="Helical" evidence="9">
    <location>
        <begin position="66"/>
        <end position="88"/>
    </location>
</feature>
<keyword evidence="4 9" id="KW-0812">Transmembrane</keyword>
<feature type="region of interest" description="Disordered" evidence="8">
    <location>
        <begin position="572"/>
        <end position="688"/>
    </location>
</feature>
<keyword evidence="3 7" id="KW-0997">Cell inner membrane</keyword>
<feature type="compositionally biased region" description="Low complexity" evidence="8">
    <location>
        <begin position="612"/>
        <end position="622"/>
    </location>
</feature>
<feature type="transmembrane region" description="Helical" evidence="9">
    <location>
        <begin position="189"/>
        <end position="210"/>
    </location>
</feature>
<evidence type="ECO:0000313" key="11">
    <source>
        <dbReference type="EMBL" id="RFC64121.1"/>
    </source>
</evidence>
<evidence type="ECO:0000256" key="7">
    <source>
        <dbReference type="RuleBase" id="RU369079"/>
    </source>
</evidence>
<evidence type="ECO:0000256" key="2">
    <source>
        <dbReference type="ARBA" id="ARBA00022475"/>
    </source>
</evidence>
<feature type="transmembrane region" description="Helical" evidence="9">
    <location>
        <begin position="112"/>
        <end position="142"/>
    </location>
</feature>
<dbReference type="InterPro" id="IPR004681">
    <property type="entry name" value="TRAP_DctM"/>
</dbReference>
<keyword evidence="7" id="KW-0813">Transport</keyword>
<dbReference type="EMBL" id="QURL01000003">
    <property type="protein sequence ID" value="RFC64121.1"/>
    <property type="molecule type" value="Genomic_DNA"/>
</dbReference>
<proteinExistence type="predicted"/>
<feature type="transmembrane region" description="Helical" evidence="9">
    <location>
        <begin position="495"/>
        <end position="516"/>
    </location>
</feature>
<comment type="subcellular location">
    <subcellularLocation>
        <location evidence="1 7">Cell inner membrane</location>
        <topology evidence="1 7">Multi-pass membrane protein</topology>
    </subcellularLocation>
</comment>
<feature type="compositionally biased region" description="Gly residues" evidence="8">
    <location>
        <begin position="574"/>
        <end position="595"/>
    </location>
</feature>
<feature type="transmembrane region" description="Helical" evidence="9">
    <location>
        <begin position="261"/>
        <end position="281"/>
    </location>
</feature>
<evidence type="ECO:0000259" key="10">
    <source>
        <dbReference type="Pfam" id="PF06808"/>
    </source>
</evidence>
<evidence type="ECO:0000313" key="12">
    <source>
        <dbReference type="Proteomes" id="UP000264310"/>
    </source>
</evidence>
<dbReference type="PANTHER" id="PTHR33362:SF7">
    <property type="entry name" value="SLL1103 PROTEIN"/>
    <property type="match status" value="1"/>
</dbReference>
<feature type="compositionally biased region" description="Low complexity" evidence="8">
    <location>
        <begin position="661"/>
        <end position="670"/>
    </location>
</feature>
<evidence type="ECO:0000256" key="3">
    <source>
        <dbReference type="ARBA" id="ARBA00022519"/>
    </source>
</evidence>
<evidence type="ECO:0000256" key="6">
    <source>
        <dbReference type="ARBA" id="ARBA00023136"/>
    </source>
</evidence>
<evidence type="ECO:0000256" key="4">
    <source>
        <dbReference type="ARBA" id="ARBA00022692"/>
    </source>
</evidence>
<gene>
    <name evidence="11" type="ORF">DYI37_07090</name>
</gene>
<feature type="transmembrane region" description="Helical" evidence="9">
    <location>
        <begin position="293"/>
        <end position="319"/>
    </location>
</feature>
<keyword evidence="5 9" id="KW-1133">Transmembrane helix</keyword>
<evidence type="ECO:0000256" key="5">
    <source>
        <dbReference type="ARBA" id="ARBA00022989"/>
    </source>
</evidence>
<name>A0A371X4G5_9HYPH</name>
<feature type="compositionally biased region" description="Gly residues" evidence="8">
    <location>
        <begin position="647"/>
        <end position="660"/>
    </location>
</feature>
<dbReference type="Proteomes" id="UP000264310">
    <property type="component" value="Unassembled WGS sequence"/>
</dbReference>
<feature type="transmembrane region" description="Helical" evidence="9">
    <location>
        <begin position="325"/>
        <end position="343"/>
    </location>
</feature>
<dbReference type="GO" id="GO:0005886">
    <property type="term" value="C:plasma membrane"/>
    <property type="evidence" value="ECO:0007669"/>
    <property type="project" value="UniProtKB-SubCell"/>
</dbReference>